<feature type="coiled-coil region" evidence="1">
    <location>
        <begin position="34"/>
        <end position="82"/>
    </location>
</feature>
<feature type="region of interest" description="Disordered" evidence="2">
    <location>
        <begin position="119"/>
        <end position="155"/>
    </location>
</feature>
<dbReference type="eggNOG" id="ENOG5033GIA">
    <property type="taxonomic scope" value="Bacteria"/>
</dbReference>
<dbReference type="Proteomes" id="UP000051248">
    <property type="component" value="Unassembled WGS sequence"/>
</dbReference>
<feature type="compositionally biased region" description="Basic and acidic residues" evidence="2">
    <location>
        <begin position="119"/>
        <end position="134"/>
    </location>
</feature>
<dbReference type="OrthoDB" id="1727344at2"/>
<dbReference type="EMBL" id="AZDZ01000022">
    <property type="protein sequence ID" value="KRK78490.1"/>
    <property type="molecule type" value="Genomic_DNA"/>
</dbReference>
<dbReference type="InterPro" id="IPR025580">
    <property type="entry name" value="Gp46"/>
</dbReference>
<keyword evidence="1" id="KW-0175">Coiled coil</keyword>
<proteinExistence type="predicted"/>
<feature type="compositionally biased region" description="Polar residues" evidence="2">
    <location>
        <begin position="136"/>
        <end position="145"/>
    </location>
</feature>
<dbReference type="PATRIC" id="fig|1423775.4.peg.2301"/>
<evidence type="ECO:0000256" key="1">
    <source>
        <dbReference type="SAM" id="Coils"/>
    </source>
</evidence>
<comment type="caution">
    <text evidence="3">The sequence shown here is derived from an EMBL/GenBank/DDBJ whole genome shotgun (WGS) entry which is preliminary data.</text>
</comment>
<evidence type="ECO:0000313" key="4">
    <source>
        <dbReference type="Proteomes" id="UP000051248"/>
    </source>
</evidence>
<protein>
    <submittedName>
        <fullName evidence="3">Phage scaffolding protein</fullName>
    </submittedName>
</protein>
<evidence type="ECO:0000313" key="3">
    <source>
        <dbReference type="EMBL" id="KRK78490.1"/>
    </source>
</evidence>
<name>A0A0R1KF15_9LACO</name>
<evidence type="ECO:0000256" key="2">
    <source>
        <dbReference type="SAM" id="MobiDB-lite"/>
    </source>
</evidence>
<dbReference type="AlphaFoldDB" id="A0A0R1KF15"/>
<sequence length="155" mass="17495">MTFKTIETQEELDQIIQGRLDRQKESLVKQYSDYDDLKKQVSTLTNENTSLQSTISKSKEKYADYDQNIENLNSKISGYETANLKTKIALENGLPYDLADRLVGDDEESLKADAERLAGFVKKDDPVPPLKDPEPNTGSDENSAYKNLIDNLEGE</sequence>
<dbReference type="STRING" id="1423775.FD03_GL002263"/>
<dbReference type="Pfam" id="PF14265">
    <property type="entry name" value="DUF4355"/>
    <property type="match status" value="1"/>
</dbReference>
<gene>
    <name evidence="3" type="ORF">FD03_GL002263</name>
</gene>
<accession>A0A0R1KF15</accession>
<organism evidence="3 4">
    <name type="scientific">Companilactobacillus nodensis DSM 19682 = JCM 14932 = NBRC 107160</name>
    <dbReference type="NCBI Taxonomy" id="1423775"/>
    <lineage>
        <taxon>Bacteria</taxon>
        <taxon>Bacillati</taxon>
        <taxon>Bacillota</taxon>
        <taxon>Bacilli</taxon>
        <taxon>Lactobacillales</taxon>
        <taxon>Lactobacillaceae</taxon>
        <taxon>Companilactobacillus</taxon>
    </lineage>
</organism>
<keyword evidence="4" id="KW-1185">Reference proteome</keyword>
<reference evidence="3 4" key="1">
    <citation type="journal article" date="2015" name="Genome Announc.">
        <title>Expanding the biotechnology potential of lactobacilli through comparative genomics of 213 strains and associated genera.</title>
        <authorList>
            <person name="Sun Z."/>
            <person name="Harris H.M."/>
            <person name="McCann A."/>
            <person name="Guo C."/>
            <person name="Argimon S."/>
            <person name="Zhang W."/>
            <person name="Yang X."/>
            <person name="Jeffery I.B."/>
            <person name="Cooney J.C."/>
            <person name="Kagawa T.F."/>
            <person name="Liu W."/>
            <person name="Song Y."/>
            <person name="Salvetti E."/>
            <person name="Wrobel A."/>
            <person name="Rasinkangas P."/>
            <person name="Parkhill J."/>
            <person name="Rea M.C."/>
            <person name="O'Sullivan O."/>
            <person name="Ritari J."/>
            <person name="Douillard F.P."/>
            <person name="Paul Ross R."/>
            <person name="Yang R."/>
            <person name="Briner A.E."/>
            <person name="Felis G.E."/>
            <person name="de Vos W.M."/>
            <person name="Barrangou R."/>
            <person name="Klaenhammer T.R."/>
            <person name="Caufield P.W."/>
            <person name="Cui Y."/>
            <person name="Zhang H."/>
            <person name="O'Toole P.W."/>
        </authorList>
    </citation>
    <scope>NUCLEOTIDE SEQUENCE [LARGE SCALE GENOMIC DNA]</scope>
    <source>
        <strain evidence="3 4">DSM 19682</strain>
    </source>
</reference>